<dbReference type="AlphaFoldDB" id="A0A9J6CK61"/>
<organism evidence="3 4">
    <name type="scientific">Polypedilum vanderplanki</name>
    <name type="common">Sleeping chironomid midge</name>
    <dbReference type="NCBI Taxonomy" id="319348"/>
    <lineage>
        <taxon>Eukaryota</taxon>
        <taxon>Metazoa</taxon>
        <taxon>Ecdysozoa</taxon>
        <taxon>Arthropoda</taxon>
        <taxon>Hexapoda</taxon>
        <taxon>Insecta</taxon>
        <taxon>Pterygota</taxon>
        <taxon>Neoptera</taxon>
        <taxon>Endopterygota</taxon>
        <taxon>Diptera</taxon>
        <taxon>Nematocera</taxon>
        <taxon>Chironomoidea</taxon>
        <taxon>Chironomidae</taxon>
        <taxon>Chironominae</taxon>
        <taxon>Polypedilum</taxon>
        <taxon>Polypedilum</taxon>
    </lineage>
</organism>
<feature type="region of interest" description="Disordered" evidence="1">
    <location>
        <begin position="167"/>
        <end position="218"/>
    </location>
</feature>
<dbReference type="OrthoDB" id="440781at2759"/>
<dbReference type="GO" id="GO:0005634">
    <property type="term" value="C:nucleus"/>
    <property type="evidence" value="ECO:0007669"/>
    <property type="project" value="TreeGrafter"/>
</dbReference>
<keyword evidence="4" id="KW-1185">Reference proteome</keyword>
<dbReference type="GO" id="GO:0006886">
    <property type="term" value="P:intracellular protein transport"/>
    <property type="evidence" value="ECO:0007669"/>
    <property type="project" value="TreeGrafter"/>
</dbReference>
<name>A0A9J6CK61_POLVA</name>
<dbReference type="CDD" id="cd16118">
    <property type="entry name" value="UBX2_UBXN9"/>
    <property type="match status" value="1"/>
</dbReference>
<accession>A0A9J6CK61</accession>
<dbReference type="GO" id="GO:0012506">
    <property type="term" value="C:vesicle membrane"/>
    <property type="evidence" value="ECO:0007669"/>
    <property type="project" value="TreeGrafter"/>
</dbReference>
<feature type="compositionally biased region" description="Low complexity" evidence="1">
    <location>
        <begin position="450"/>
        <end position="464"/>
    </location>
</feature>
<dbReference type="InterPro" id="IPR059238">
    <property type="entry name" value="UBX1_UBXN9"/>
</dbReference>
<dbReference type="CDD" id="cd17075">
    <property type="entry name" value="UBX1_UBXN9"/>
    <property type="match status" value="1"/>
</dbReference>
<reference evidence="3" key="1">
    <citation type="submission" date="2021-03" db="EMBL/GenBank/DDBJ databases">
        <title>Chromosome level genome of the anhydrobiotic midge Polypedilum vanderplanki.</title>
        <authorList>
            <person name="Yoshida Y."/>
            <person name="Kikawada T."/>
            <person name="Gusev O."/>
        </authorList>
    </citation>
    <scope>NUCLEOTIDE SEQUENCE</scope>
    <source>
        <strain evidence="3">NIAS01</strain>
        <tissue evidence="3">Whole body or cell culture</tissue>
    </source>
</reference>
<feature type="compositionally biased region" description="Basic and acidic residues" evidence="1">
    <location>
        <begin position="207"/>
        <end position="218"/>
    </location>
</feature>
<dbReference type="GO" id="GO:0042593">
    <property type="term" value="P:glucose homeostasis"/>
    <property type="evidence" value="ECO:0007669"/>
    <property type="project" value="TreeGrafter"/>
</dbReference>
<dbReference type="EMBL" id="JADBJN010000001">
    <property type="protein sequence ID" value="KAG5682625.1"/>
    <property type="molecule type" value="Genomic_DNA"/>
</dbReference>
<feature type="domain" description="UBX" evidence="2">
    <location>
        <begin position="337"/>
        <end position="412"/>
    </location>
</feature>
<dbReference type="Gene3D" id="3.10.20.90">
    <property type="entry name" value="Phosphatidylinositol 3-kinase Catalytic Subunit, Chain A, domain 1"/>
    <property type="match status" value="2"/>
</dbReference>
<dbReference type="Pfam" id="PF00789">
    <property type="entry name" value="UBX"/>
    <property type="match status" value="1"/>
</dbReference>
<evidence type="ECO:0000313" key="4">
    <source>
        <dbReference type="Proteomes" id="UP001107558"/>
    </source>
</evidence>
<gene>
    <name evidence="3" type="ORF">PVAND_011967</name>
</gene>
<dbReference type="InterPro" id="IPR021569">
    <property type="entry name" value="TUG-UBL1"/>
</dbReference>
<evidence type="ECO:0000259" key="2">
    <source>
        <dbReference type="PROSITE" id="PS50033"/>
    </source>
</evidence>
<evidence type="ECO:0000313" key="3">
    <source>
        <dbReference type="EMBL" id="KAG5682625.1"/>
    </source>
</evidence>
<feature type="region of interest" description="Disordered" evidence="1">
    <location>
        <begin position="443"/>
        <end position="487"/>
    </location>
</feature>
<comment type="caution">
    <text evidence="3">The sequence shown here is derived from an EMBL/GenBank/DDBJ whole genome shotgun (WGS) entry which is preliminary data.</text>
</comment>
<dbReference type="InterPro" id="IPR029071">
    <property type="entry name" value="Ubiquitin-like_domsf"/>
</dbReference>
<dbReference type="SUPFAM" id="SSF54236">
    <property type="entry name" value="Ubiquitin-like"/>
    <property type="match status" value="2"/>
</dbReference>
<feature type="compositionally biased region" description="Basic and acidic residues" evidence="1">
    <location>
        <begin position="179"/>
        <end position="189"/>
    </location>
</feature>
<dbReference type="Proteomes" id="UP001107558">
    <property type="component" value="Chromosome 1"/>
</dbReference>
<dbReference type="CDD" id="cd16105">
    <property type="entry name" value="Ubl_ASPSCR1_like"/>
    <property type="match status" value="1"/>
</dbReference>
<protein>
    <recommendedName>
        <fullName evidence="2">UBX domain-containing protein</fullName>
    </recommendedName>
</protein>
<sequence length="487" mass="55828">MSSVTVLTPHGRRQVVKIDPNKTILWILEEVCRKYNEFKPENYDLKHHNKTVDLSQFFRFSGLPNNCTLEMVEADKKRIEQDVVICLQLEDNSRLNGSFQPSSNLYDIINQMVPEILQSDQTKIVVIYMRNEIYGEKLNTTTLKSLGLCSGGRALFRLIKSDPESLKKQANVSAPLPQKPKEEVPEKPRPKGVTADSPSFQFQSTKQIKEPEKEETIKQKEEEKMEIEEVPINKTEDQPFVVVDDTKFELIEEKLKAVEPEPVINILDERGTIIFNLDSINTSSLDLPDSFFELTESDVRMLYKDLRKQVEEIENQPLMTEELRKLEENKKILNQLSTYKNCAIRIQFPDRHVIQTKFSTVDNINNVIQFIREYLINPNMDFYLYITPPKNILDKNLTLVESHCVPSALLHFGCDENVKEFLKPEFLNKLSSGFSASRVLLSSNKDNNQPSSSTPTSVSSSSVPKNFMDSKVSSKPSGAPKWFKLGN</sequence>
<dbReference type="Pfam" id="PF11470">
    <property type="entry name" value="TUG-UBL1"/>
    <property type="match status" value="1"/>
</dbReference>
<dbReference type="PANTHER" id="PTHR46467:SF1">
    <property type="entry name" value="TETHER CONTAINING UBX DOMAIN FOR GLUT4"/>
    <property type="match status" value="1"/>
</dbReference>
<dbReference type="GO" id="GO:0005737">
    <property type="term" value="C:cytoplasm"/>
    <property type="evidence" value="ECO:0007669"/>
    <property type="project" value="TreeGrafter"/>
</dbReference>
<dbReference type="PROSITE" id="PS50033">
    <property type="entry name" value="UBX"/>
    <property type="match status" value="1"/>
</dbReference>
<proteinExistence type="predicted"/>
<dbReference type="InterPro" id="IPR001012">
    <property type="entry name" value="UBX_dom"/>
</dbReference>
<dbReference type="PANTHER" id="PTHR46467">
    <property type="entry name" value="TETHER CONTAINING UBX DOMAIN FOR GLUT4"/>
    <property type="match status" value="1"/>
</dbReference>
<evidence type="ECO:0000256" key="1">
    <source>
        <dbReference type="SAM" id="MobiDB-lite"/>
    </source>
</evidence>